<dbReference type="OrthoDB" id="9781069at2"/>
<feature type="transmembrane region" description="Helical" evidence="1">
    <location>
        <begin position="50"/>
        <end position="67"/>
    </location>
</feature>
<feature type="transmembrane region" description="Helical" evidence="1">
    <location>
        <begin position="215"/>
        <end position="233"/>
    </location>
</feature>
<accession>A0A5C6ASQ1</accession>
<feature type="transmembrane region" description="Helical" evidence="1">
    <location>
        <begin position="117"/>
        <end position="139"/>
    </location>
</feature>
<keyword evidence="3" id="KW-1185">Reference proteome</keyword>
<dbReference type="EMBL" id="SJPP01000006">
    <property type="protein sequence ID" value="TWU03025.1"/>
    <property type="molecule type" value="Genomic_DNA"/>
</dbReference>
<sequence>MHDATRSTRIPHAVDNTDWLKTAAIVLVAVDHFGYFFIENADWWSVFGRLAAPVFFFLLGYAQTRTVPVRWIWLGVILTLLESWNEGWTWVTPNILLSLAIIRVARPYVRIFMQHRGWAAFVLLASALLAVLTIAAKIVDYGAEGWLWALFGLCQRMVVDGRSATDEDGTAQSSAAPAHASIKNVGLMRLLACFIASVVYVWQEQREFSFSQIHFAAFILGLGVLSFSLCLFLRGPSRIQPPESIAYVLRFIGRHTLEIYAIQLAGSEIIVKLLPELAP</sequence>
<feature type="transmembrane region" description="Helical" evidence="1">
    <location>
        <begin position="186"/>
        <end position="203"/>
    </location>
</feature>
<evidence type="ECO:0000313" key="3">
    <source>
        <dbReference type="Proteomes" id="UP000320735"/>
    </source>
</evidence>
<dbReference type="Proteomes" id="UP000320735">
    <property type="component" value="Unassembled WGS sequence"/>
</dbReference>
<dbReference type="RefSeq" id="WP_146374487.1">
    <property type="nucleotide sequence ID" value="NZ_SJPP01000006.1"/>
</dbReference>
<gene>
    <name evidence="2" type="ORF">CA54_61090</name>
</gene>
<feature type="transmembrane region" description="Helical" evidence="1">
    <location>
        <begin position="87"/>
        <end position="105"/>
    </location>
</feature>
<evidence type="ECO:0000256" key="1">
    <source>
        <dbReference type="SAM" id="Phobius"/>
    </source>
</evidence>
<keyword evidence="1" id="KW-0812">Transmembrane</keyword>
<organism evidence="2 3">
    <name type="scientific">Symmachiella macrocystis</name>
    <dbReference type="NCBI Taxonomy" id="2527985"/>
    <lineage>
        <taxon>Bacteria</taxon>
        <taxon>Pseudomonadati</taxon>
        <taxon>Planctomycetota</taxon>
        <taxon>Planctomycetia</taxon>
        <taxon>Planctomycetales</taxon>
        <taxon>Planctomycetaceae</taxon>
        <taxon>Symmachiella</taxon>
    </lineage>
</organism>
<keyword evidence="1" id="KW-1133">Transmembrane helix</keyword>
<proteinExistence type="predicted"/>
<evidence type="ECO:0000313" key="2">
    <source>
        <dbReference type="EMBL" id="TWU03025.1"/>
    </source>
</evidence>
<dbReference type="Pfam" id="PF05857">
    <property type="entry name" value="TraX"/>
    <property type="match status" value="1"/>
</dbReference>
<protein>
    <submittedName>
        <fullName evidence="2">TraX protein</fullName>
    </submittedName>
</protein>
<comment type="caution">
    <text evidence="2">The sequence shown here is derived from an EMBL/GenBank/DDBJ whole genome shotgun (WGS) entry which is preliminary data.</text>
</comment>
<dbReference type="InterPro" id="IPR008875">
    <property type="entry name" value="TraX"/>
</dbReference>
<keyword evidence="1" id="KW-0472">Membrane</keyword>
<reference evidence="2 3" key="1">
    <citation type="submission" date="2019-02" db="EMBL/GenBank/DDBJ databases">
        <title>Deep-cultivation of Planctomycetes and their phenomic and genomic characterization uncovers novel biology.</title>
        <authorList>
            <person name="Wiegand S."/>
            <person name="Jogler M."/>
            <person name="Boedeker C."/>
            <person name="Pinto D."/>
            <person name="Vollmers J."/>
            <person name="Rivas-Marin E."/>
            <person name="Kohn T."/>
            <person name="Peeters S.H."/>
            <person name="Heuer A."/>
            <person name="Rast P."/>
            <person name="Oberbeckmann S."/>
            <person name="Bunk B."/>
            <person name="Jeske O."/>
            <person name="Meyerdierks A."/>
            <person name="Storesund J.E."/>
            <person name="Kallscheuer N."/>
            <person name="Luecker S."/>
            <person name="Lage O.M."/>
            <person name="Pohl T."/>
            <person name="Merkel B.J."/>
            <person name="Hornburger P."/>
            <person name="Mueller R.-W."/>
            <person name="Bruemmer F."/>
            <person name="Labrenz M."/>
            <person name="Spormann A.M."/>
            <person name="Op Den Camp H."/>
            <person name="Overmann J."/>
            <person name="Amann R."/>
            <person name="Jetten M.S.M."/>
            <person name="Mascher T."/>
            <person name="Medema M.H."/>
            <person name="Devos D.P."/>
            <person name="Kaster A.-K."/>
            <person name="Ovreas L."/>
            <person name="Rohde M."/>
            <person name="Galperin M.Y."/>
            <person name="Jogler C."/>
        </authorList>
    </citation>
    <scope>NUCLEOTIDE SEQUENCE [LARGE SCALE GENOMIC DNA]</scope>
    <source>
        <strain evidence="2 3">CA54</strain>
    </source>
</reference>
<dbReference type="AlphaFoldDB" id="A0A5C6ASQ1"/>
<name>A0A5C6ASQ1_9PLAN</name>